<comment type="caution">
    <text evidence="3">The sequence shown here is derived from an EMBL/GenBank/DDBJ whole genome shotgun (WGS) entry which is preliminary data.</text>
</comment>
<evidence type="ECO:0000313" key="3">
    <source>
        <dbReference type="EMBL" id="KAG0481232.1"/>
    </source>
</evidence>
<sequence length="93" mass="10354">MTETRQDWRLLPCPVATAVTAEEDSASSEHPRSRLVSSKRERRQREKCSVTLPKGVQRMAEAIVGYLSTQWVSEAVIRAALGNNADTSKALRL</sequence>
<gene>
    <name evidence="3" type="ORF">HPP92_012090</name>
</gene>
<dbReference type="EMBL" id="JADCNL010000005">
    <property type="protein sequence ID" value="KAG0481232.1"/>
    <property type="molecule type" value="Genomic_DNA"/>
</dbReference>
<feature type="domain" description="HTH three-helical bundle" evidence="2">
    <location>
        <begin position="54"/>
        <end position="93"/>
    </location>
</feature>
<evidence type="ECO:0000313" key="4">
    <source>
        <dbReference type="Proteomes" id="UP000636800"/>
    </source>
</evidence>
<feature type="region of interest" description="Disordered" evidence="1">
    <location>
        <begin position="19"/>
        <end position="48"/>
    </location>
</feature>
<dbReference type="InterPro" id="IPR057523">
    <property type="entry name" value="HTH_74"/>
</dbReference>
<keyword evidence="4" id="KW-1185">Reference proteome</keyword>
<evidence type="ECO:0000259" key="2">
    <source>
        <dbReference type="Pfam" id="PF25370"/>
    </source>
</evidence>
<dbReference type="Proteomes" id="UP000636800">
    <property type="component" value="Chromosome 5"/>
</dbReference>
<dbReference type="AlphaFoldDB" id="A0A835R727"/>
<reference evidence="3 4" key="1">
    <citation type="journal article" date="2020" name="Nat. Food">
        <title>A phased Vanilla planifolia genome enables genetic improvement of flavour and production.</title>
        <authorList>
            <person name="Hasing T."/>
            <person name="Tang H."/>
            <person name="Brym M."/>
            <person name="Khazi F."/>
            <person name="Huang T."/>
            <person name="Chambers A.H."/>
        </authorList>
    </citation>
    <scope>NUCLEOTIDE SEQUENCE [LARGE SCALE GENOMIC DNA]</scope>
    <source>
        <tissue evidence="3">Leaf</tissue>
    </source>
</reference>
<organism evidence="3 4">
    <name type="scientific">Vanilla planifolia</name>
    <name type="common">Vanilla</name>
    <dbReference type="NCBI Taxonomy" id="51239"/>
    <lineage>
        <taxon>Eukaryota</taxon>
        <taxon>Viridiplantae</taxon>
        <taxon>Streptophyta</taxon>
        <taxon>Embryophyta</taxon>
        <taxon>Tracheophyta</taxon>
        <taxon>Spermatophyta</taxon>
        <taxon>Magnoliopsida</taxon>
        <taxon>Liliopsida</taxon>
        <taxon>Asparagales</taxon>
        <taxon>Orchidaceae</taxon>
        <taxon>Vanilloideae</taxon>
        <taxon>Vanilleae</taxon>
        <taxon>Vanilla</taxon>
    </lineage>
</organism>
<accession>A0A835R727</accession>
<protein>
    <recommendedName>
        <fullName evidence="2">HTH three-helical bundle domain-containing protein</fullName>
    </recommendedName>
</protein>
<dbReference type="Pfam" id="PF25370">
    <property type="entry name" value="HTH_74"/>
    <property type="match status" value="1"/>
</dbReference>
<evidence type="ECO:0000256" key="1">
    <source>
        <dbReference type="SAM" id="MobiDB-lite"/>
    </source>
</evidence>
<name>A0A835R727_VANPL</name>
<proteinExistence type="predicted"/>
<dbReference type="OrthoDB" id="785492at2759"/>